<dbReference type="InterPro" id="IPR014054">
    <property type="entry name" value="Phage_regulatory_Rha"/>
</dbReference>
<sequence>MQNLVSEHILTMSSREIAELTEKHHHHVLRDIESMIVDLGEDPEEYVHFWARPRDGQQYREYLLDREHTECLLIEYSVVHRMRIIKSWNEFEEYASQSSVPQTYPEALRIAVQRAEGTPHQNSSAS</sequence>
<dbReference type="AlphaFoldDB" id="A0A193QH47"/>
<organism evidence="1 2">
    <name type="scientific">Sodalis glossinidius (strain morsitans)</name>
    <dbReference type="NCBI Taxonomy" id="343509"/>
    <lineage>
        <taxon>Bacteria</taxon>
        <taxon>Pseudomonadati</taxon>
        <taxon>Pseudomonadota</taxon>
        <taxon>Gammaproteobacteria</taxon>
        <taxon>Enterobacterales</taxon>
        <taxon>Bruguierivoracaceae</taxon>
        <taxon>Sodalis</taxon>
    </lineage>
</organism>
<evidence type="ECO:0000313" key="1">
    <source>
        <dbReference type="EMBL" id="CRL44458.1"/>
    </source>
</evidence>
<proteinExistence type="predicted"/>
<dbReference type="Pfam" id="PF09669">
    <property type="entry name" value="Phage_pRha"/>
    <property type="match status" value="1"/>
</dbReference>
<accession>A0A193QH47</accession>
<reference evidence="1 2" key="1">
    <citation type="submission" date="2015-05" db="EMBL/GenBank/DDBJ databases">
        <authorList>
            <person name="Goodhead I."/>
        </authorList>
    </citation>
    <scope>NUCLEOTIDE SEQUENCE [LARGE SCALE GENOMIC DNA]</scope>
    <source>
        <strain evidence="2">morsitans</strain>
    </source>
</reference>
<dbReference type="EMBL" id="LN854557">
    <property type="protein sequence ID" value="CRL44458.1"/>
    <property type="molecule type" value="Genomic_DNA"/>
</dbReference>
<gene>
    <name evidence="1" type="ORF">SGGMMB4_01586</name>
</gene>
<dbReference type="RefSeq" id="WP_166506445.1">
    <property type="nucleotide sequence ID" value="NZ_LN854557.1"/>
</dbReference>
<evidence type="ECO:0000313" key="2">
    <source>
        <dbReference type="Proteomes" id="UP000245838"/>
    </source>
</evidence>
<protein>
    <submittedName>
        <fullName evidence="1">Phage regulatory protein Rha (Phage_pRha)</fullName>
    </submittedName>
</protein>
<dbReference type="Proteomes" id="UP000245838">
    <property type="component" value="Chromosome sggmmb4_Chromosome"/>
</dbReference>
<name>A0A193QH47_SODGM</name>